<dbReference type="Proteomes" id="UP000239747">
    <property type="component" value="Unassembled WGS sequence"/>
</dbReference>
<comment type="caution">
    <text evidence="2">The sequence shown here is derived from an EMBL/GenBank/DDBJ whole genome shotgun (WGS) entry which is preliminary data.</text>
</comment>
<keyword evidence="1" id="KW-1133">Transmembrane helix</keyword>
<dbReference type="Pfam" id="PF10011">
    <property type="entry name" value="DUF2254"/>
    <property type="match status" value="1"/>
</dbReference>
<proteinExistence type="predicted"/>
<protein>
    <recommendedName>
        <fullName evidence="4">DUF2254 domain-containing protein</fullName>
    </recommendedName>
</protein>
<feature type="transmembrane region" description="Helical" evidence="1">
    <location>
        <begin position="20"/>
        <end position="40"/>
    </location>
</feature>
<accession>A0A2S7UFA0</accession>
<dbReference type="EMBL" id="MTPW01000001">
    <property type="protein sequence ID" value="PQJ32963.1"/>
    <property type="molecule type" value="Genomic_DNA"/>
</dbReference>
<feature type="transmembrane region" description="Helical" evidence="1">
    <location>
        <begin position="144"/>
        <end position="164"/>
    </location>
</feature>
<evidence type="ECO:0008006" key="4">
    <source>
        <dbReference type="Google" id="ProtNLM"/>
    </source>
</evidence>
<feature type="transmembrane region" description="Helical" evidence="1">
    <location>
        <begin position="112"/>
        <end position="132"/>
    </location>
</feature>
<organism evidence="2 3">
    <name type="scientific">Nonlabens arenilitoris</name>
    <dbReference type="NCBI Taxonomy" id="1217969"/>
    <lineage>
        <taxon>Bacteria</taxon>
        <taxon>Pseudomonadati</taxon>
        <taxon>Bacteroidota</taxon>
        <taxon>Flavobacteriia</taxon>
        <taxon>Flavobacteriales</taxon>
        <taxon>Flavobacteriaceae</taxon>
        <taxon>Nonlabens</taxon>
    </lineage>
</organism>
<dbReference type="InterPro" id="IPR018723">
    <property type="entry name" value="DUF2254_membrane"/>
</dbReference>
<dbReference type="AlphaFoldDB" id="A0A2S7UFA0"/>
<keyword evidence="1" id="KW-0472">Membrane</keyword>
<keyword evidence="1" id="KW-0812">Transmembrane</keyword>
<evidence type="ECO:0000313" key="2">
    <source>
        <dbReference type="EMBL" id="PQJ32963.1"/>
    </source>
</evidence>
<feature type="transmembrane region" description="Helical" evidence="1">
    <location>
        <begin position="67"/>
        <end position="91"/>
    </location>
</feature>
<dbReference type="RefSeq" id="WP_105072024.1">
    <property type="nucleotide sequence ID" value="NZ_MTPW01000001.1"/>
</dbReference>
<name>A0A2S7UFA0_9FLAO</name>
<evidence type="ECO:0000256" key="1">
    <source>
        <dbReference type="SAM" id="Phobius"/>
    </source>
</evidence>
<keyword evidence="3" id="KW-1185">Reference proteome</keyword>
<sequence length="422" mass="47971">MKFIYLRIKSFINSITGSIAFYPTLYAVIALAFAFIMKWLESQGISRYLQNSFSPLVVNDVDTARNILTTLIAGGISILVFSFSMVMLLLSQAATNYSPRVLPSLISNKTHQFILGAFLSSIIYNIITIIGIEPTGKDYQIPGFSVLIGIITALIALAAFVYFIHSISSSIQINNILKNIYQNSKHQLEIEIENDNDHNEFPDSNNWKTYNSVQSGTIQNISSTSLKSYCAEQDIQIEILFHKGEYLIIDSPLFKCNKELDQNETDEILKNFLYQESEIVKDNYTLGFKQITEIGIKAMSPGINDPGTAINTINFLTDLFALRLQRSDHSILTVDNRPFVKLSITPFDYLMHNILAPYRNYCSHDFTVMMSLIQMINRLKKCKHNNSEYSNILNNQLELMMNDAEQEIKNPKDLEILKNSID</sequence>
<gene>
    <name evidence="2" type="ORF">BST92_13990</name>
</gene>
<reference evidence="2 3" key="1">
    <citation type="submission" date="2017-01" db="EMBL/GenBank/DDBJ databases">
        <title>Trade-off between light-utilization and light-protection in marine flavobacteria.</title>
        <authorList>
            <person name="Kumagai Y."/>
            <person name="Yoshizawa S."/>
            <person name="Kogure K."/>
            <person name="Iwasaki W."/>
        </authorList>
    </citation>
    <scope>NUCLEOTIDE SEQUENCE [LARGE SCALE GENOMIC DNA]</scope>
    <source>
        <strain evidence="2 3">KCTC 32109</strain>
    </source>
</reference>
<dbReference type="OrthoDB" id="2955631at2"/>
<evidence type="ECO:0000313" key="3">
    <source>
        <dbReference type="Proteomes" id="UP000239747"/>
    </source>
</evidence>